<reference evidence="1" key="1">
    <citation type="submission" date="2021-01" db="EMBL/GenBank/DDBJ databases">
        <authorList>
            <consortium name="Genoscope - CEA"/>
            <person name="William W."/>
        </authorList>
    </citation>
    <scope>NUCLEOTIDE SEQUENCE</scope>
</reference>
<sequence>MYSPKLRSHKKTLPVSKTRTTQLSPLALLLPPAADPLISSTVPLSCLKRRITFAFDMT</sequence>
<accession>A0A816RHF4</accession>
<name>A0A816RHF4_BRANA</name>
<evidence type="ECO:0000313" key="1">
    <source>
        <dbReference type="EMBL" id="CAF2071937.1"/>
    </source>
</evidence>
<organism evidence="1">
    <name type="scientific">Brassica napus</name>
    <name type="common">Rape</name>
    <dbReference type="NCBI Taxonomy" id="3708"/>
    <lineage>
        <taxon>Eukaryota</taxon>
        <taxon>Viridiplantae</taxon>
        <taxon>Streptophyta</taxon>
        <taxon>Embryophyta</taxon>
        <taxon>Tracheophyta</taxon>
        <taxon>Spermatophyta</taxon>
        <taxon>Magnoliopsida</taxon>
        <taxon>eudicotyledons</taxon>
        <taxon>Gunneridae</taxon>
        <taxon>Pentapetalae</taxon>
        <taxon>rosids</taxon>
        <taxon>malvids</taxon>
        <taxon>Brassicales</taxon>
        <taxon>Brassicaceae</taxon>
        <taxon>Brassiceae</taxon>
        <taxon>Brassica</taxon>
    </lineage>
</organism>
<gene>
    <name evidence="1" type="ORF">DARMORV10_C01P22140.1</name>
</gene>
<dbReference type="Proteomes" id="UP001295469">
    <property type="component" value="Chromosome C01"/>
</dbReference>
<dbReference type="Gramene" id="CDX94348">
    <property type="protein sequence ID" value="CDX94348"/>
    <property type="gene ID" value="GSBRNA2T00157460001"/>
</dbReference>
<proteinExistence type="predicted"/>
<dbReference type="AlphaFoldDB" id="A0A816RHF4"/>
<dbReference type="EMBL" id="HG994365">
    <property type="protein sequence ID" value="CAF2071937.1"/>
    <property type="molecule type" value="Genomic_DNA"/>
</dbReference>
<protein>
    <submittedName>
        <fullName evidence="1">(rape) hypothetical protein</fullName>
    </submittedName>
</protein>